<dbReference type="Proteomes" id="UP000186216">
    <property type="component" value="Unassembled WGS sequence"/>
</dbReference>
<accession>A0AA45W6T9</accession>
<dbReference type="InterPro" id="IPR003646">
    <property type="entry name" value="SH3-like_bac-type"/>
</dbReference>
<comment type="caution">
    <text evidence="3">The sequence shown here is derived from an EMBL/GenBank/DDBJ whole genome shotgun (WGS) entry which is preliminary data.</text>
</comment>
<dbReference type="Pfam" id="PF08239">
    <property type="entry name" value="SH3_3"/>
    <property type="match status" value="1"/>
</dbReference>
<protein>
    <submittedName>
        <fullName evidence="3">SH3 domain-containing protein</fullName>
    </submittedName>
</protein>
<dbReference type="AlphaFoldDB" id="A0AA45W6T9"/>
<feature type="compositionally biased region" description="Polar residues" evidence="1">
    <location>
        <begin position="30"/>
        <end position="45"/>
    </location>
</feature>
<dbReference type="Gene3D" id="2.30.30.40">
    <property type="entry name" value="SH3 Domains"/>
    <property type="match status" value="1"/>
</dbReference>
<dbReference type="EMBL" id="FTOU01000013">
    <property type="protein sequence ID" value="SIT04066.1"/>
    <property type="molecule type" value="Genomic_DNA"/>
</dbReference>
<evidence type="ECO:0000313" key="4">
    <source>
        <dbReference type="Proteomes" id="UP000186216"/>
    </source>
</evidence>
<name>A0AA45W6T9_9RHOB</name>
<gene>
    <name evidence="3" type="ORF">SAMN05421772_113128</name>
</gene>
<sequence length="177" mass="18456">MIRLFFLLVTTLAVILIGLSVYGTGNLRTENQPSETEQAASQESGIATDLLPDLSKAPESNGADGAPPADLVQAAAQTPERVQKFPGPELRPSPEYAGETPDQAAPPADAEGPILYITGSRVNFRSGPSTGDRVIGALNGGAAVEALGPNDGDWVHIRDMDGRIGYMSGQFLSPDAP</sequence>
<evidence type="ECO:0000256" key="1">
    <source>
        <dbReference type="SAM" id="MobiDB-lite"/>
    </source>
</evidence>
<organism evidence="3 4">
    <name type="scientific">Paracoccus saliphilus</name>
    <dbReference type="NCBI Taxonomy" id="405559"/>
    <lineage>
        <taxon>Bacteria</taxon>
        <taxon>Pseudomonadati</taxon>
        <taxon>Pseudomonadota</taxon>
        <taxon>Alphaproteobacteria</taxon>
        <taxon>Rhodobacterales</taxon>
        <taxon>Paracoccaceae</taxon>
        <taxon>Paracoccus</taxon>
    </lineage>
</organism>
<dbReference type="PROSITE" id="PS51781">
    <property type="entry name" value="SH3B"/>
    <property type="match status" value="1"/>
</dbReference>
<reference evidence="3 4" key="1">
    <citation type="submission" date="2017-01" db="EMBL/GenBank/DDBJ databases">
        <authorList>
            <person name="Varghese N."/>
            <person name="Submissions S."/>
        </authorList>
    </citation>
    <scope>NUCLEOTIDE SEQUENCE [LARGE SCALE GENOMIC DNA]</scope>
    <source>
        <strain evidence="3 4">DSM 18447</strain>
    </source>
</reference>
<feature type="domain" description="SH3b" evidence="2">
    <location>
        <begin position="112"/>
        <end position="176"/>
    </location>
</feature>
<evidence type="ECO:0000313" key="3">
    <source>
        <dbReference type="EMBL" id="SIT04066.1"/>
    </source>
</evidence>
<evidence type="ECO:0000259" key="2">
    <source>
        <dbReference type="PROSITE" id="PS51781"/>
    </source>
</evidence>
<feature type="region of interest" description="Disordered" evidence="1">
    <location>
        <begin position="30"/>
        <end position="110"/>
    </location>
</feature>
<proteinExistence type="predicted"/>